<feature type="non-terminal residue" evidence="1">
    <location>
        <position position="495"/>
    </location>
</feature>
<reference evidence="1" key="1">
    <citation type="journal article" date="2020" name="Stud. Mycol.">
        <title>101 Dothideomycetes genomes: a test case for predicting lifestyles and emergence of pathogens.</title>
        <authorList>
            <person name="Haridas S."/>
            <person name="Albert R."/>
            <person name="Binder M."/>
            <person name="Bloem J."/>
            <person name="Labutti K."/>
            <person name="Salamov A."/>
            <person name="Andreopoulos B."/>
            <person name="Baker S."/>
            <person name="Barry K."/>
            <person name="Bills G."/>
            <person name="Bluhm B."/>
            <person name="Cannon C."/>
            <person name="Castanera R."/>
            <person name="Culley D."/>
            <person name="Daum C."/>
            <person name="Ezra D."/>
            <person name="Gonzalez J."/>
            <person name="Henrissat B."/>
            <person name="Kuo A."/>
            <person name="Liang C."/>
            <person name="Lipzen A."/>
            <person name="Lutzoni F."/>
            <person name="Magnuson J."/>
            <person name="Mondo S."/>
            <person name="Nolan M."/>
            <person name="Ohm R."/>
            <person name="Pangilinan J."/>
            <person name="Park H.-J."/>
            <person name="Ramirez L."/>
            <person name="Alfaro M."/>
            <person name="Sun H."/>
            <person name="Tritt A."/>
            <person name="Yoshinaga Y."/>
            <person name="Zwiers L.-H."/>
            <person name="Turgeon B."/>
            <person name="Goodwin S."/>
            <person name="Spatafora J."/>
            <person name="Crous P."/>
            <person name="Grigoriev I."/>
        </authorList>
    </citation>
    <scope>NUCLEOTIDE SEQUENCE</scope>
    <source>
        <strain evidence="1">CBS 101060</strain>
    </source>
</reference>
<dbReference type="EMBL" id="MU006090">
    <property type="protein sequence ID" value="KAF2842279.1"/>
    <property type="molecule type" value="Genomic_DNA"/>
</dbReference>
<evidence type="ECO:0000313" key="2">
    <source>
        <dbReference type="Proteomes" id="UP000799429"/>
    </source>
</evidence>
<gene>
    <name evidence="1" type="ORF">M501DRAFT_998548</name>
</gene>
<proteinExistence type="predicted"/>
<keyword evidence="2" id="KW-1185">Reference proteome</keyword>
<dbReference type="Proteomes" id="UP000799429">
    <property type="component" value="Unassembled WGS sequence"/>
</dbReference>
<accession>A0A9P4VW25</accession>
<evidence type="ECO:0000313" key="1">
    <source>
        <dbReference type="EMBL" id="KAF2842279.1"/>
    </source>
</evidence>
<name>A0A9P4VW25_9PEZI</name>
<dbReference type="AlphaFoldDB" id="A0A9P4VW25"/>
<organism evidence="1 2">
    <name type="scientific">Patellaria atrata CBS 101060</name>
    <dbReference type="NCBI Taxonomy" id="1346257"/>
    <lineage>
        <taxon>Eukaryota</taxon>
        <taxon>Fungi</taxon>
        <taxon>Dikarya</taxon>
        <taxon>Ascomycota</taxon>
        <taxon>Pezizomycotina</taxon>
        <taxon>Dothideomycetes</taxon>
        <taxon>Dothideomycetes incertae sedis</taxon>
        <taxon>Patellariales</taxon>
        <taxon>Patellariaceae</taxon>
        <taxon>Patellaria</taxon>
    </lineage>
</organism>
<dbReference type="OrthoDB" id="423498at2759"/>
<sequence length="495" mass="55697">MDSKNLYIVLAGSTTGDLWHLAAADILAKEFDKQFPKIVVVIAITPLKKEYQSDKGKELAKEERSYGKVNFNYFQGIGLESMLVQIDYEKKEGANDGGPAKEDIDKIMYKQPTGWYDHLYNEYREHKLASLGFDEHKDKGLVSKPAVPFFKEETVDSSRVLKLMNATTIAMNLLCSPDVDKRLAHLSSRMSSIDGKPTESVFMEAKAKYDDLSAIIETTLSKPGKKGQKLTRVVLENYRIGHVNAGTDSTLSISDWFQELAEDRGLAVIRVLSINLNSDRGKSAMSSLEGKYVPLFDLYNKNKQAAFPGIENRAQCLFWHMVANDSRIVGLFGGRSGSVDVAGFNGVSVFFWDEPWIEWAAGKKLDAEMGTYEDFSTRSKAGGQIHQCLRSLQLLAIMSVGYPEAKIGDDVKTKEWSKVRPEELHKWLVGICSKEKLPRGDIQKAIYPALAPVQTWKMEKSLNNYRKEYLEHLPELTSTVLNKIPNYQSDEVRPP</sequence>
<protein>
    <submittedName>
        <fullName evidence="1">Uncharacterized protein</fullName>
    </submittedName>
</protein>
<comment type="caution">
    <text evidence="1">The sequence shown here is derived from an EMBL/GenBank/DDBJ whole genome shotgun (WGS) entry which is preliminary data.</text>
</comment>